<keyword evidence="3" id="KW-0645">Protease</keyword>
<dbReference type="PIRSF" id="PIRSF001123">
    <property type="entry name" value="PepA_GA"/>
    <property type="match status" value="1"/>
</dbReference>
<dbReference type="AlphaFoldDB" id="A0A644V3I4"/>
<evidence type="ECO:0000313" key="6">
    <source>
        <dbReference type="EMBL" id="MPL85423.1"/>
    </source>
</evidence>
<evidence type="ECO:0000256" key="3">
    <source>
        <dbReference type="ARBA" id="ARBA00022670"/>
    </source>
</evidence>
<dbReference type="EMBL" id="VSSQ01000205">
    <property type="protein sequence ID" value="MPL85423.1"/>
    <property type="molecule type" value="Genomic_DNA"/>
</dbReference>
<sequence length="385" mass="41866">MFDNIVAKCYNQCVAFQTNLLKEGYIPTVNKKMEWLKRYSETCGVSGFEGPMKTLLLERMGDKAKVSYDKLGSVIFTAEGPKNAPKLMLASHMDEIGFMVKHITKEGFLRFVCLGGWWEQVMLSQRVTVHGKKGDLVGVIGSKPPHILTPEERTKVTKKSDMYIDIGASDEAEARLLGVEEGCAVTPFAEFAQMGDGKTLLGKAWDNRIGCAVMTDVMDNLSKEKHPNTVYGVATVQEEVGLRGAQTSVNMLKPDVAFVIDTCVAGGTPGVAAEIAPAKIGKGIAITLYDAGMIPNTALRDFALQVASELKIPTQFSVSEGGSTDGGRIHLHDAGVLTLTFSIPTRYIHSHQSVIHMDDYLGAVNLITAMVSKLDSKKYAELLKD</sequence>
<dbReference type="PANTHER" id="PTHR32481">
    <property type="entry name" value="AMINOPEPTIDASE"/>
    <property type="match status" value="1"/>
</dbReference>
<evidence type="ECO:0000256" key="4">
    <source>
        <dbReference type="ARBA" id="ARBA00022723"/>
    </source>
</evidence>
<dbReference type="InterPro" id="IPR023367">
    <property type="entry name" value="Peptidase_M42_dom2"/>
</dbReference>
<keyword evidence="5 6" id="KW-0378">Hydrolase</keyword>
<dbReference type="Gene3D" id="2.40.30.40">
    <property type="entry name" value="Peptidase M42, domain 2"/>
    <property type="match status" value="1"/>
</dbReference>
<evidence type="ECO:0000256" key="5">
    <source>
        <dbReference type="ARBA" id="ARBA00022801"/>
    </source>
</evidence>
<organism evidence="6">
    <name type="scientific">bioreactor metagenome</name>
    <dbReference type="NCBI Taxonomy" id="1076179"/>
    <lineage>
        <taxon>unclassified sequences</taxon>
        <taxon>metagenomes</taxon>
        <taxon>ecological metagenomes</taxon>
    </lineage>
</organism>
<evidence type="ECO:0000256" key="1">
    <source>
        <dbReference type="ARBA" id="ARBA00006272"/>
    </source>
</evidence>
<evidence type="ECO:0000256" key="2">
    <source>
        <dbReference type="ARBA" id="ARBA00022438"/>
    </source>
</evidence>
<dbReference type="GO" id="GO:0004177">
    <property type="term" value="F:aminopeptidase activity"/>
    <property type="evidence" value="ECO:0007669"/>
    <property type="project" value="UniProtKB-KW"/>
</dbReference>
<comment type="similarity">
    <text evidence="1">Belongs to the peptidase M42 family.</text>
</comment>
<accession>A0A644V3I4</accession>
<dbReference type="GO" id="GO:0006508">
    <property type="term" value="P:proteolysis"/>
    <property type="evidence" value="ECO:0007669"/>
    <property type="project" value="UniProtKB-KW"/>
</dbReference>
<dbReference type="PANTHER" id="PTHR32481:SF0">
    <property type="entry name" value="AMINOPEPTIDASE YPDE-RELATED"/>
    <property type="match status" value="1"/>
</dbReference>
<dbReference type="Gene3D" id="3.40.630.10">
    <property type="entry name" value="Zn peptidases"/>
    <property type="match status" value="1"/>
</dbReference>
<keyword evidence="2 6" id="KW-0031">Aminopeptidase</keyword>
<name>A0A644V3I4_9ZZZZ</name>
<dbReference type="EC" id="3.4.11.-" evidence="6"/>
<comment type="caution">
    <text evidence="6">The sequence shown here is derived from an EMBL/GenBank/DDBJ whole genome shotgun (WGS) entry which is preliminary data.</text>
</comment>
<gene>
    <name evidence="6" type="primary">ysdC_5</name>
    <name evidence="6" type="ORF">SDC9_31391</name>
</gene>
<proteinExistence type="inferred from homology"/>
<dbReference type="SUPFAM" id="SSF53187">
    <property type="entry name" value="Zn-dependent exopeptidases"/>
    <property type="match status" value="1"/>
</dbReference>
<protein>
    <submittedName>
        <fullName evidence="6">Putative aminopeptidase YsdC</fullName>
        <ecNumber evidence="6">3.4.11.-</ecNumber>
    </submittedName>
</protein>
<dbReference type="GO" id="GO:0046872">
    <property type="term" value="F:metal ion binding"/>
    <property type="evidence" value="ECO:0007669"/>
    <property type="project" value="UniProtKB-KW"/>
</dbReference>
<dbReference type="SUPFAM" id="SSF101821">
    <property type="entry name" value="Aminopeptidase/glucanase lid domain"/>
    <property type="match status" value="1"/>
</dbReference>
<dbReference type="CDD" id="cd05656">
    <property type="entry name" value="M42_Frv"/>
    <property type="match status" value="1"/>
</dbReference>
<dbReference type="InterPro" id="IPR051464">
    <property type="entry name" value="Peptidase_M42_aminopept"/>
</dbReference>
<dbReference type="Pfam" id="PF05343">
    <property type="entry name" value="Peptidase_M42"/>
    <property type="match status" value="1"/>
</dbReference>
<dbReference type="InterPro" id="IPR008007">
    <property type="entry name" value="Peptidase_M42"/>
</dbReference>
<reference evidence="6" key="1">
    <citation type="submission" date="2019-08" db="EMBL/GenBank/DDBJ databases">
        <authorList>
            <person name="Kucharzyk K."/>
            <person name="Murdoch R.W."/>
            <person name="Higgins S."/>
            <person name="Loffler F."/>
        </authorList>
    </citation>
    <scope>NUCLEOTIDE SEQUENCE</scope>
</reference>
<keyword evidence="4" id="KW-0479">Metal-binding</keyword>